<dbReference type="GO" id="GO:0005634">
    <property type="term" value="C:nucleus"/>
    <property type="evidence" value="ECO:0007669"/>
    <property type="project" value="UniProtKB-SubCell"/>
</dbReference>
<organism evidence="11 12">
    <name type="scientific">Parasitella parasitica</name>
    <dbReference type="NCBI Taxonomy" id="35722"/>
    <lineage>
        <taxon>Eukaryota</taxon>
        <taxon>Fungi</taxon>
        <taxon>Fungi incertae sedis</taxon>
        <taxon>Mucoromycota</taxon>
        <taxon>Mucoromycotina</taxon>
        <taxon>Mucoromycetes</taxon>
        <taxon>Mucorales</taxon>
        <taxon>Mucorineae</taxon>
        <taxon>Mucoraceae</taxon>
        <taxon>Parasitella</taxon>
    </lineage>
</organism>
<keyword evidence="6" id="KW-0963">Cytoplasm</keyword>
<proteinExistence type="inferred from homology"/>
<sequence>MEQLGKRPLRYASSSDEKRQKPTDIKESSSADNEKQLTIKSARGRKLVLPKRRPPKSEEGTEEKKAISEKTIQEIKTGKIPKSNYFDCPLCGETIHPPYPFRLKRLIKRLEKNQVQFEKEQREEYAKEVVECKKNNMFLMPFIPKTAGISANDKRLICRTHQIELVFKPLGKEKGYPEHIDFDAIANRITLFQDELLGIIERRVPSTYLDDAYSRFEKLGMKARSSKELLMVFQNFKPGYYGVKGSDAIMQALVALYLETSIINLKNVRPLTPIEFIQQILVPESGLRLIRQDHNNKIDLQEAERIMKESEEYGSIVYYKAKKDKKTGEKQKKDKPFEGITFDDPLSMRKADNDEDDNQAEDLLNSQLSTTSQENDI</sequence>
<dbReference type="PANTHER" id="PTHR41391:SF1">
    <property type="entry name" value="RESTRICTION OF TELOMERE CAPPING PROTEIN 4"/>
    <property type="match status" value="1"/>
</dbReference>
<feature type="region of interest" description="Disordered" evidence="9">
    <location>
        <begin position="1"/>
        <end position="67"/>
    </location>
</feature>
<feature type="compositionally biased region" description="Polar residues" evidence="9">
    <location>
        <begin position="365"/>
        <end position="377"/>
    </location>
</feature>
<accession>A0A0B7N0G3</accession>
<evidence type="ECO:0000256" key="6">
    <source>
        <dbReference type="ARBA" id="ARBA00022490"/>
    </source>
</evidence>
<evidence type="ECO:0000259" key="10">
    <source>
        <dbReference type="SMART" id="SM01312"/>
    </source>
</evidence>
<feature type="region of interest" description="Disordered" evidence="9">
    <location>
        <begin position="323"/>
        <end position="377"/>
    </location>
</feature>
<evidence type="ECO:0000256" key="5">
    <source>
        <dbReference type="ARBA" id="ARBA00015162"/>
    </source>
</evidence>
<gene>
    <name evidence="11" type="primary">PARPA_02227.1 scaffold 3493</name>
</gene>
<dbReference type="OrthoDB" id="128308at2759"/>
<dbReference type="SMART" id="SM01312">
    <property type="entry name" value="RTC4"/>
    <property type="match status" value="1"/>
</dbReference>
<reference evidence="11 12" key="1">
    <citation type="submission" date="2014-09" db="EMBL/GenBank/DDBJ databases">
        <authorList>
            <person name="Ellenberger Sabrina"/>
        </authorList>
    </citation>
    <scope>NUCLEOTIDE SEQUENCE [LARGE SCALE GENOMIC DNA]</scope>
    <source>
        <strain evidence="11 12">CBS 412.66</strain>
    </source>
</reference>
<comment type="similarity">
    <text evidence="4">Belongs to the RTC4 family.</text>
</comment>
<keyword evidence="8" id="KW-0175">Coiled coil</keyword>
<dbReference type="EMBL" id="LN720399">
    <property type="protein sequence ID" value="CEP08838.1"/>
    <property type="molecule type" value="Genomic_DNA"/>
</dbReference>
<name>A0A0B7N0G3_9FUNG</name>
<dbReference type="AlphaFoldDB" id="A0A0B7N0G3"/>
<dbReference type="Proteomes" id="UP000054107">
    <property type="component" value="Unassembled WGS sequence"/>
</dbReference>
<dbReference type="PANTHER" id="PTHR41391">
    <property type="entry name" value="RESTRICTION OF TELOMERE CAPPING PROTEIN 4"/>
    <property type="match status" value="1"/>
</dbReference>
<dbReference type="GO" id="GO:0005737">
    <property type="term" value="C:cytoplasm"/>
    <property type="evidence" value="ECO:0007669"/>
    <property type="project" value="UniProtKB-SubCell"/>
</dbReference>
<keyword evidence="12" id="KW-1185">Reference proteome</keyword>
<comment type="subcellular location">
    <subcellularLocation>
        <location evidence="3">Cytoplasm</location>
    </subcellularLocation>
    <subcellularLocation>
        <location evidence="2">Nucleus</location>
    </subcellularLocation>
</comment>
<evidence type="ECO:0000256" key="3">
    <source>
        <dbReference type="ARBA" id="ARBA00004496"/>
    </source>
</evidence>
<evidence type="ECO:0000256" key="2">
    <source>
        <dbReference type="ARBA" id="ARBA00004123"/>
    </source>
</evidence>
<feature type="compositionally biased region" description="Basic residues" evidence="9">
    <location>
        <begin position="42"/>
        <end position="54"/>
    </location>
</feature>
<evidence type="ECO:0000313" key="12">
    <source>
        <dbReference type="Proteomes" id="UP000054107"/>
    </source>
</evidence>
<feature type="coiled-coil region" evidence="8">
    <location>
        <begin position="103"/>
        <end position="135"/>
    </location>
</feature>
<dbReference type="InterPro" id="IPR028094">
    <property type="entry name" value="RTC4_C"/>
</dbReference>
<protein>
    <recommendedName>
        <fullName evidence="5">Restriction of telomere capping protein 4</fullName>
    </recommendedName>
</protein>
<feature type="compositionally biased region" description="Basic and acidic residues" evidence="9">
    <location>
        <begin position="326"/>
        <end position="337"/>
    </location>
</feature>
<feature type="compositionally biased region" description="Basic and acidic residues" evidence="9">
    <location>
        <begin position="15"/>
        <end position="37"/>
    </location>
</feature>
<comment type="function">
    <text evidence="1">May be involved in a process influencing telomere capping.</text>
</comment>
<evidence type="ECO:0000313" key="11">
    <source>
        <dbReference type="EMBL" id="CEP08838.1"/>
    </source>
</evidence>
<dbReference type="InterPro" id="IPR039024">
    <property type="entry name" value="RTC4"/>
</dbReference>
<evidence type="ECO:0000256" key="9">
    <source>
        <dbReference type="SAM" id="MobiDB-lite"/>
    </source>
</evidence>
<evidence type="ECO:0000256" key="7">
    <source>
        <dbReference type="ARBA" id="ARBA00023242"/>
    </source>
</evidence>
<keyword evidence="7" id="KW-0539">Nucleus</keyword>
<feature type="compositionally biased region" description="Basic and acidic residues" evidence="9">
    <location>
        <begin position="55"/>
        <end position="67"/>
    </location>
</feature>
<feature type="domain" description="Restriction of telomere capping protein 4 C-terminal" evidence="10">
    <location>
        <begin position="199"/>
        <end position="320"/>
    </location>
</feature>
<evidence type="ECO:0000256" key="1">
    <source>
        <dbReference type="ARBA" id="ARBA00002738"/>
    </source>
</evidence>
<dbReference type="STRING" id="35722.A0A0B7N0G3"/>
<evidence type="ECO:0000256" key="4">
    <source>
        <dbReference type="ARBA" id="ARBA00009461"/>
    </source>
</evidence>
<evidence type="ECO:0000256" key="8">
    <source>
        <dbReference type="SAM" id="Coils"/>
    </source>
</evidence>
<dbReference type="Pfam" id="PF14474">
    <property type="entry name" value="RTC4"/>
    <property type="match status" value="1"/>
</dbReference>